<dbReference type="Proteomes" id="UP001597180">
    <property type="component" value="Unassembled WGS sequence"/>
</dbReference>
<gene>
    <name evidence="1" type="ORF">ACFQ4B_32335</name>
</gene>
<protein>
    <recommendedName>
        <fullName evidence="3">Transposase</fullName>
    </recommendedName>
</protein>
<keyword evidence="2" id="KW-1185">Reference proteome</keyword>
<proteinExistence type="predicted"/>
<evidence type="ECO:0000313" key="2">
    <source>
        <dbReference type="Proteomes" id="UP001597180"/>
    </source>
</evidence>
<dbReference type="RefSeq" id="WP_144028024.1">
    <property type="nucleotide sequence ID" value="NZ_BAABJG010000056.1"/>
</dbReference>
<dbReference type="EMBL" id="JBHTLU010000049">
    <property type="protein sequence ID" value="MFD1224808.1"/>
    <property type="molecule type" value="Genomic_DNA"/>
</dbReference>
<comment type="caution">
    <text evidence="1">The sequence shown here is derived from an EMBL/GenBank/DDBJ whole genome shotgun (WGS) entry which is preliminary data.</text>
</comment>
<accession>A0ABW3UV68</accession>
<evidence type="ECO:0000313" key="1">
    <source>
        <dbReference type="EMBL" id="MFD1224808.1"/>
    </source>
</evidence>
<sequence>MIPRLRKLYASLPRITGTAYATMIQQFNVVYKLWKMYPKGHKDAYAAALHNSLPCREPF</sequence>
<name>A0ABW3UV68_9BACL</name>
<reference evidence="2" key="1">
    <citation type="journal article" date="2019" name="Int. J. Syst. Evol. Microbiol.">
        <title>The Global Catalogue of Microorganisms (GCM) 10K type strain sequencing project: providing services to taxonomists for standard genome sequencing and annotation.</title>
        <authorList>
            <consortium name="The Broad Institute Genomics Platform"/>
            <consortium name="The Broad Institute Genome Sequencing Center for Infectious Disease"/>
            <person name="Wu L."/>
            <person name="Ma J."/>
        </authorList>
    </citation>
    <scope>NUCLEOTIDE SEQUENCE [LARGE SCALE GENOMIC DNA]</scope>
    <source>
        <strain evidence="2">CCUG 53270</strain>
    </source>
</reference>
<evidence type="ECO:0008006" key="3">
    <source>
        <dbReference type="Google" id="ProtNLM"/>
    </source>
</evidence>
<organism evidence="1 2">
    <name type="scientific">Paenibacillus vulneris</name>
    <dbReference type="NCBI Taxonomy" id="1133364"/>
    <lineage>
        <taxon>Bacteria</taxon>
        <taxon>Bacillati</taxon>
        <taxon>Bacillota</taxon>
        <taxon>Bacilli</taxon>
        <taxon>Bacillales</taxon>
        <taxon>Paenibacillaceae</taxon>
        <taxon>Paenibacillus</taxon>
    </lineage>
</organism>